<sequence>MSKVTDSVMSTPAAKRRRLDNATSALHKPFKSPFRTPLKPAQDGGTGITDTKTPSATPTPNLLQPSSKIEDLRPATQQEPPTKPLRPATTPMRPKQPLANATLASSTKKTTPSLNHRLISLRTDIQTLTQAHALATTSTDADLEVLIERWRAASRAAAEEIFASTRDRVNRMGGVGAWREREREQRDWRRRMEMEEMEAERERLERRDDGDEEDGEGGEGEKREYWAEAEAEVERDYERETEKEGEERVEDGADDDSFTMDMMLKTLNIDVNIIGYDKVNQRWIG</sequence>
<feature type="compositionally biased region" description="Basic and acidic residues" evidence="1">
    <location>
        <begin position="219"/>
        <end position="246"/>
    </location>
</feature>
<feature type="region of interest" description="Disordered" evidence="1">
    <location>
        <begin position="1"/>
        <end position="94"/>
    </location>
</feature>
<organism evidence="2 3">
    <name type="scientific">Lepidopterella palustris CBS 459.81</name>
    <dbReference type="NCBI Taxonomy" id="1314670"/>
    <lineage>
        <taxon>Eukaryota</taxon>
        <taxon>Fungi</taxon>
        <taxon>Dikarya</taxon>
        <taxon>Ascomycota</taxon>
        <taxon>Pezizomycotina</taxon>
        <taxon>Dothideomycetes</taxon>
        <taxon>Pleosporomycetidae</taxon>
        <taxon>Mytilinidiales</taxon>
        <taxon>Argynnaceae</taxon>
        <taxon>Lepidopterella</taxon>
    </lineage>
</organism>
<evidence type="ECO:0000256" key="1">
    <source>
        <dbReference type="SAM" id="MobiDB-lite"/>
    </source>
</evidence>
<feature type="compositionally biased region" description="Basic and acidic residues" evidence="1">
    <location>
        <begin position="195"/>
        <end position="209"/>
    </location>
</feature>
<dbReference type="PANTHER" id="PTHR28527:SF1">
    <property type="entry name" value="SWI5-DEPENDENT RECOMBINATION DNA REPAIR PROTEIN 1"/>
    <property type="match status" value="1"/>
</dbReference>
<evidence type="ECO:0000313" key="2">
    <source>
        <dbReference type="EMBL" id="OCK85562.1"/>
    </source>
</evidence>
<evidence type="ECO:0008006" key="4">
    <source>
        <dbReference type="Google" id="ProtNLM"/>
    </source>
</evidence>
<evidence type="ECO:0000313" key="3">
    <source>
        <dbReference type="Proteomes" id="UP000250266"/>
    </source>
</evidence>
<dbReference type="AlphaFoldDB" id="A0A8E2JKC0"/>
<dbReference type="OrthoDB" id="27934at2759"/>
<dbReference type="Gene3D" id="6.10.140.1020">
    <property type="match status" value="1"/>
</dbReference>
<gene>
    <name evidence="2" type="ORF">K432DRAFT_318126</name>
</gene>
<protein>
    <recommendedName>
        <fullName evidence="4">DNA repair protein Dds20/Sfr1</fullName>
    </recommendedName>
</protein>
<feature type="compositionally biased region" description="Polar residues" evidence="1">
    <location>
        <begin position="1"/>
        <end position="10"/>
    </location>
</feature>
<dbReference type="GO" id="GO:0006310">
    <property type="term" value="P:DNA recombination"/>
    <property type="evidence" value="ECO:0007669"/>
    <property type="project" value="TreeGrafter"/>
</dbReference>
<accession>A0A8E2JKC0</accession>
<feature type="compositionally biased region" description="Acidic residues" evidence="1">
    <location>
        <begin position="247"/>
        <end position="257"/>
    </location>
</feature>
<dbReference type="EMBL" id="KV744817">
    <property type="protein sequence ID" value="OCK85562.1"/>
    <property type="molecule type" value="Genomic_DNA"/>
</dbReference>
<name>A0A8E2JKC0_9PEZI</name>
<keyword evidence="3" id="KW-1185">Reference proteome</keyword>
<feature type="region of interest" description="Disordered" evidence="1">
    <location>
        <begin position="195"/>
        <end position="257"/>
    </location>
</feature>
<dbReference type="PANTHER" id="PTHR28527">
    <property type="entry name" value="MATING-TYPE SWITCHING PROTEIN SWI2-RELATED"/>
    <property type="match status" value="1"/>
</dbReference>
<reference evidence="2 3" key="1">
    <citation type="journal article" date="2016" name="Nat. Commun.">
        <title>Ectomycorrhizal ecology is imprinted in the genome of the dominant symbiotic fungus Cenococcum geophilum.</title>
        <authorList>
            <consortium name="DOE Joint Genome Institute"/>
            <person name="Peter M."/>
            <person name="Kohler A."/>
            <person name="Ohm R.A."/>
            <person name="Kuo A."/>
            <person name="Krutzmann J."/>
            <person name="Morin E."/>
            <person name="Arend M."/>
            <person name="Barry K.W."/>
            <person name="Binder M."/>
            <person name="Choi C."/>
            <person name="Clum A."/>
            <person name="Copeland A."/>
            <person name="Grisel N."/>
            <person name="Haridas S."/>
            <person name="Kipfer T."/>
            <person name="LaButti K."/>
            <person name="Lindquist E."/>
            <person name="Lipzen A."/>
            <person name="Maire R."/>
            <person name="Meier B."/>
            <person name="Mihaltcheva S."/>
            <person name="Molinier V."/>
            <person name="Murat C."/>
            <person name="Poggeler S."/>
            <person name="Quandt C.A."/>
            <person name="Sperisen C."/>
            <person name="Tritt A."/>
            <person name="Tisserant E."/>
            <person name="Crous P.W."/>
            <person name="Henrissat B."/>
            <person name="Nehls U."/>
            <person name="Egli S."/>
            <person name="Spatafora J.W."/>
            <person name="Grigoriev I.V."/>
            <person name="Martin F.M."/>
        </authorList>
    </citation>
    <scope>NUCLEOTIDE SEQUENCE [LARGE SCALE GENOMIC DNA]</scope>
    <source>
        <strain evidence="2 3">CBS 459.81</strain>
    </source>
</reference>
<proteinExistence type="predicted"/>
<dbReference type="Proteomes" id="UP000250266">
    <property type="component" value="Unassembled WGS sequence"/>
</dbReference>
<feature type="compositionally biased region" description="Polar residues" evidence="1">
    <location>
        <begin position="48"/>
        <end position="67"/>
    </location>
</feature>